<organism evidence="1 2">
    <name type="scientific">Hygrophoropsis aurantiaca</name>
    <dbReference type="NCBI Taxonomy" id="72124"/>
    <lineage>
        <taxon>Eukaryota</taxon>
        <taxon>Fungi</taxon>
        <taxon>Dikarya</taxon>
        <taxon>Basidiomycota</taxon>
        <taxon>Agaricomycotina</taxon>
        <taxon>Agaricomycetes</taxon>
        <taxon>Agaricomycetidae</taxon>
        <taxon>Boletales</taxon>
        <taxon>Coniophorineae</taxon>
        <taxon>Hygrophoropsidaceae</taxon>
        <taxon>Hygrophoropsis</taxon>
    </lineage>
</organism>
<proteinExistence type="predicted"/>
<dbReference type="EMBL" id="MU267621">
    <property type="protein sequence ID" value="KAH7913940.1"/>
    <property type="molecule type" value="Genomic_DNA"/>
</dbReference>
<evidence type="ECO:0000313" key="2">
    <source>
        <dbReference type="Proteomes" id="UP000790377"/>
    </source>
</evidence>
<protein>
    <submittedName>
        <fullName evidence="1">Uncharacterized protein</fullName>
    </submittedName>
</protein>
<dbReference type="Proteomes" id="UP000790377">
    <property type="component" value="Unassembled WGS sequence"/>
</dbReference>
<name>A0ACB8AL58_9AGAM</name>
<comment type="caution">
    <text evidence="1">The sequence shown here is derived from an EMBL/GenBank/DDBJ whole genome shotgun (WGS) entry which is preliminary data.</text>
</comment>
<keyword evidence="2" id="KW-1185">Reference proteome</keyword>
<sequence length="264" mass="29196">MSMPNHQPDSEAATVAHAGPSIDAADADIILRSSDGANFRTYKFILSFVSPVFRTMLSLPQPPGEAAPSSPLPSLTPPIITLQEDGHTLNKLLTPCYPGYGVSLDSLDDLRAVLRAADKYDIQSVLDSVREWMVISPLLQINPLHFYMISCAQGWEAVARLSATKVIETVDFCRLEGAQRYIPEMEDASAGAYHRLLEYRTRCGAAAQRVLEYYNWYDEKTFRQLSECDGLISQYWGGAVPAALCIHGDEVQILRHGSDGSRLM</sequence>
<accession>A0ACB8AL58</accession>
<reference evidence="1" key="1">
    <citation type="journal article" date="2021" name="New Phytol.">
        <title>Evolutionary innovations through gain and loss of genes in the ectomycorrhizal Boletales.</title>
        <authorList>
            <person name="Wu G."/>
            <person name="Miyauchi S."/>
            <person name="Morin E."/>
            <person name="Kuo A."/>
            <person name="Drula E."/>
            <person name="Varga T."/>
            <person name="Kohler A."/>
            <person name="Feng B."/>
            <person name="Cao Y."/>
            <person name="Lipzen A."/>
            <person name="Daum C."/>
            <person name="Hundley H."/>
            <person name="Pangilinan J."/>
            <person name="Johnson J."/>
            <person name="Barry K."/>
            <person name="LaButti K."/>
            <person name="Ng V."/>
            <person name="Ahrendt S."/>
            <person name="Min B."/>
            <person name="Choi I.G."/>
            <person name="Park H."/>
            <person name="Plett J.M."/>
            <person name="Magnuson J."/>
            <person name="Spatafora J.W."/>
            <person name="Nagy L.G."/>
            <person name="Henrissat B."/>
            <person name="Grigoriev I.V."/>
            <person name="Yang Z.L."/>
            <person name="Xu J."/>
            <person name="Martin F.M."/>
        </authorList>
    </citation>
    <scope>NUCLEOTIDE SEQUENCE</scope>
    <source>
        <strain evidence="1">ATCC 28755</strain>
    </source>
</reference>
<evidence type="ECO:0000313" key="1">
    <source>
        <dbReference type="EMBL" id="KAH7913940.1"/>
    </source>
</evidence>
<gene>
    <name evidence="1" type="ORF">BJ138DRAFT_1144800</name>
</gene>